<name>A0ABP1EM33_9FLAO</name>
<feature type="transmembrane region" description="Helical" evidence="1">
    <location>
        <begin position="52"/>
        <end position="85"/>
    </location>
</feature>
<dbReference type="EMBL" id="CAXIXY010000004">
    <property type="protein sequence ID" value="CAL2085833.1"/>
    <property type="molecule type" value="Genomic_DNA"/>
</dbReference>
<accession>A0ABP1EM33</accession>
<evidence type="ECO:0008006" key="4">
    <source>
        <dbReference type="Google" id="ProtNLM"/>
    </source>
</evidence>
<comment type="caution">
    <text evidence="2">The sequence shown here is derived from an EMBL/GenBank/DDBJ whole genome shotgun (WGS) entry which is preliminary data.</text>
</comment>
<proteinExistence type="predicted"/>
<reference evidence="2 3" key="1">
    <citation type="submission" date="2024-05" db="EMBL/GenBank/DDBJ databases">
        <authorList>
            <person name="Duchaud E."/>
        </authorList>
    </citation>
    <scope>NUCLEOTIDE SEQUENCE [LARGE SCALE GENOMIC DNA]</scope>
    <source>
        <strain evidence="2">Ena-SAMPLE-TAB-13-05-2024-13:56:06:370-140302</strain>
    </source>
</reference>
<evidence type="ECO:0000256" key="1">
    <source>
        <dbReference type="SAM" id="Phobius"/>
    </source>
</evidence>
<gene>
    <name evidence="2" type="ORF">T190607A01A_20539</name>
</gene>
<evidence type="ECO:0000313" key="3">
    <source>
        <dbReference type="Proteomes" id="UP001497416"/>
    </source>
</evidence>
<evidence type="ECO:0000313" key="2">
    <source>
        <dbReference type="EMBL" id="CAL2085833.1"/>
    </source>
</evidence>
<dbReference type="Proteomes" id="UP001497416">
    <property type="component" value="Unassembled WGS sequence"/>
</dbReference>
<feature type="transmembrane region" description="Helical" evidence="1">
    <location>
        <begin position="21"/>
        <end position="46"/>
    </location>
</feature>
<dbReference type="RefSeq" id="WP_348712079.1">
    <property type="nucleotide sequence ID" value="NZ_CAXIXY010000004.1"/>
</dbReference>
<protein>
    <recommendedName>
        <fullName evidence="4">DUF3566 domain-containing protein</fullName>
    </recommendedName>
</protein>
<organism evidence="2 3">
    <name type="scientific">Tenacibaculum platacis</name>
    <dbReference type="NCBI Taxonomy" id="3137852"/>
    <lineage>
        <taxon>Bacteria</taxon>
        <taxon>Pseudomonadati</taxon>
        <taxon>Bacteroidota</taxon>
        <taxon>Flavobacteriia</taxon>
        <taxon>Flavobacteriales</taxon>
        <taxon>Flavobacteriaceae</taxon>
        <taxon>Tenacibaculum</taxon>
    </lineage>
</organism>
<keyword evidence="1" id="KW-0472">Membrane</keyword>
<keyword evidence="1" id="KW-0812">Transmembrane</keyword>
<keyword evidence="1" id="KW-1133">Transmembrane helix</keyword>
<keyword evidence="3" id="KW-1185">Reference proteome</keyword>
<sequence>MSNLKLKLKKIDPVKYALITGTALAGVTFVIAAFFTLIGSLFGAAMGEFGPFAAIAGSGIVMLIVGPILYFIFGFIFGLIGAFLLNFILSKTDGLIIDFEKIGESDDLSMIGRGE</sequence>